<reference evidence="2" key="1">
    <citation type="journal article" date="2020" name="Nat. Genet.">
        <title>Genomic diversifications of five Gossypium allopolyploid species and their impact on cotton improvement.</title>
        <authorList>
            <person name="Chen Z.J."/>
            <person name="Sreedasyam A."/>
            <person name="Ando A."/>
            <person name="Song Q."/>
            <person name="De Santiago L.M."/>
            <person name="Hulse-Kemp A.M."/>
            <person name="Ding M."/>
            <person name="Ye W."/>
            <person name="Kirkbride R.C."/>
            <person name="Jenkins J."/>
            <person name="Plott C."/>
            <person name="Lovell J."/>
            <person name="Lin Y.M."/>
            <person name="Vaughn R."/>
            <person name="Liu B."/>
            <person name="Simpson S."/>
            <person name="Scheffler B.E."/>
            <person name="Wen L."/>
            <person name="Saski C.A."/>
            <person name="Grover C.E."/>
            <person name="Hu G."/>
            <person name="Conover J.L."/>
            <person name="Carlson J.W."/>
            <person name="Shu S."/>
            <person name="Boston L.B."/>
            <person name="Williams M."/>
            <person name="Peterson D.G."/>
            <person name="McGee K."/>
            <person name="Jones D.C."/>
            <person name="Wendel J.F."/>
            <person name="Stelly D.M."/>
            <person name="Grimwood J."/>
            <person name="Schmutz J."/>
        </authorList>
    </citation>
    <scope>NUCLEOTIDE SEQUENCE [LARGE SCALE GENOMIC DNA]</scope>
    <source>
        <strain evidence="2">cv. 3-79</strain>
    </source>
</reference>
<proteinExistence type="predicted"/>
<accession>A0A5J5TYT0</accession>
<dbReference type="Proteomes" id="UP000327439">
    <property type="component" value="Chromosome A10"/>
</dbReference>
<protein>
    <submittedName>
        <fullName evidence="1">Uncharacterized protein</fullName>
    </submittedName>
</protein>
<evidence type="ECO:0000313" key="1">
    <source>
        <dbReference type="EMBL" id="KAB2060656.1"/>
    </source>
</evidence>
<evidence type="ECO:0000313" key="2">
    <source>
        <dbReference type="Proteomes" id="UP000327439"/>
    </source>
</evidence>
<sequence>MNRSRKQNKEKKKKYKNLLLFFVSVLLLFLHLFAGTEFAGIVRRRWWSYGAWRLNVGGSGARETLGFCLTDPRSRFWAIGPCIFGLGICSFGL</sequence>
<dbReference type="EMBL" id="CM018211">
    <property type="protein sequence ID" value="KAB2060656.1"/>
    <property type="molecule type" value="Genomic_DNA"/>
</dbReference>
<name>A0A5J5TYT0_GOSBA</name>
<organism evidence="1 2">
    <name type="scientific">Gossypium barbadense</name>
    <name type="common">Sea Island cotton</name>
    <name type="synonym">Hibiscus barbadensis</name>
    <dbReference type="NCBI Taxonomy" id="3634"/>
    <lineage>
        <taxon>Eukaryota</taxon>
        <taxon>Viridiplantae</taxon>
        <taxon>Streptophyta</taxon>
        <taxon>Embryophyta</taxon>
        <taxon>Tracheophyta</taxon>
        <taxon>Spermatophyta</taxon>
        <taxon>Magnoliopsida</taxon>
        <taxon>eudicotyledons</taxon>
        <taxon>Gunneridae</taxon>
        <taxon>Pentapetalae</taxon>
        <taxon>rosids</taxon>
        <taxon>malvids</taxon>
        <taxon>Malvales</taxon>
        <taxon>Malvaceae</taxon>
        <taxon>Malvoideae</taxon>
        <taxon>Gossypium</taxon>
    </lineage>
</organism>
<gene>
    <name evidence="1" type="ORF">ES319_A10G034000v1</name>
</gene>
<keyword evidence="2" id="KW-1185">Reference proteome</keyword>
<dbReference type="AlphaFoldDB" id="A0A5J5TYT0"/>